<sequence length="495" mass="54246">MSPSNSSSSPKNDQRLNAIVVAAQEKRNMTSPIQVSPQEVVPEMNNLKKVSPQEVMPQVKNPEQTSPKEIVPEVDNLKQVSPQEVVPEVNNSKQGSPQEQVSQEVVPEVNNPKQVSPQEVVNEVNNPKKVSSQELVPEVNNPIQVSPQEVVPDLNNPQQGSPQEVVPEYKKRSSFELHVLRTINKLMKKYPSLNNHALICNICKRGFPNAHSLCSHQKTHKHDLELEWKMKHVDPSHSHGQCFRKKKPDNSYQGMSNSVDVGGSSQDTLSNDHKRLGISPGSVRNMDEVMGYPSAPPYGKTNYGFPLVTHNYYRSNLSDNNRSGLYFDPFMRNGGGSNSNYPSLVNGGFTMAPTPATPYRPFIVNPSSGPRDSTIMNPSNTLGSCSNNNNSSSQGEISLELTLGPSKWMGGSNNNNSSVHPSLKAGVTGGGSMDLNMPLRPIASRNHFYSTNPLARVTRNVPPPCPVTSLPNDEDVPSSSSLKEKNHDADQPGRS</sequence>
<comment type="caution">
    <text evidence="4">The sequence shown here is derived from an EMBL/GenBank/DDBJ whole genome shotgun (WGS) entry which is preliminary data.</text>
</comment>
<dbReference type="InterPro" id="IPR013087">
    <property type="entry name" value="Znf_C2H2_type"/>
</dbReference>
<feature type="compositionally biased region" description="Basic and acidic residues" evidence="2">
    <location>
        <begin position="482"/>
        <end position="495"/>
    </location>
</feature>
<keyword evidence="5" id="KW-1185">Reference proteome</keyword>
<dbReference type="AlphaFoldDB" id="A0ABC8KWZ5"/>
<evidence type="ECO:0000256" key="1">
    <source>
        <dbReference type="PROSITE-ProRule" id="PRU00042"/>
    </source>
</evidence>
<keyword evidence="1" id="KW-0863">Zinc-finger</keyword>
<feature type="region of interest" description="Disordered" evidence="2">
    <location>
        <begin position="262"/>
        <end position="282"/>
    </location>
</feature>
<dbReference type="Proteomes" id="UP001642260">
    <property type="component" value="Unassembled WGS sequence"/>
</dbReference>
<proteinExistence type="predicted"/>
<feature type="region of interest" description="Disordered" evidence="2">
    <location>
        <begin position="49"/>
        <end position="119"/>
    </location>
</feature>
<dbReference type="PROSITE" id="PS50157">
    <property type="entry name" value="ZINC_FINGER_C2H2_2"/>
    <property type="match status" value="1"/>
</dbReference>
<accession>A0ABC8KWZ5</accession>
<evidence type="ECO:0000313" key="4">
    <source>
        <dbReference type="EMBL" id="CAH8363463.1"/>
    </source>
</evidence>
<feature type="compositionally biased region" description="Low complexity" evidence="2">
    <location>
        <begin position="96"/>
        <end position="119"/>
    </location>
</feature>
<feature type="domain" description="C2H2-type" evidence="3">
    <location>
        <begin position="198"/>
        <end position="225"/>
    </location>
</feature>
<dbReference type="EMBL" id="CAKOAT010360709">
    <property type="protein sequence ID" value="CAH8363463.1"/>
    <property type="molecule type" value="Genomic_DNA"/>
</dbReference>
<reference evidence="4 5" key="1">
    <citation type="submission" date="2022-03" db="EMBL/GenBank/DDBJ databases">
        <authorList>
            <person name="Macdonald S."/>
            <person name="Ahmed S."/>
            <person name="Newling K."/>
        </authorList>
    </citation>
    <scope>NUCLEOTIDE SEQUENCE [LARGE SCALE GENOMIC DNA]</scope>
</reference>
<name>A0ABC8KWZ5_ERUVS</name>
<evidence type="ECO:0000313" key="5">
    <source>
        <dbReference type="Proteomes" id="UP001642260"/>
    </source>
</evidence>
<dbReference type="GO" id="GO:0008270">
    <property type="term" value="F:zinc ion binding"/>
    <property type="evidence" value="ECO:0007669"/>
    <property type="project" value="UniProtKB-KW"/>
</dbReference>
<feature type="region of interest" description="Disordered" evidence="2">
    <location>
        <begin position="455"/>
        <end position="495"/>
    </location>
</feature>
<keyword evidence="1" id="KW-0479">Metal-binding</keyword>
<organism evidence="4 5">
    <name type="scientific">Eruca vesicaria subsp. sativa</name>
    <name type="common">Garden rocket</name>
    <name type="synonym">Eruca sativa</name>
    <dbReference type="NCBI Taxonomy" id="29727"/>
    <lineage>
        <taxon>Eukaryota</taxon>
        <taxon>Viridiplantae</taxon>
        <taxon>Streptophyta</taxon>
        <taxon>Embryophyta</taxon>
        <taxon>Tracheophyta</taxon>
        <taxon>Spermatophyta</taxon>
        <taxon>Magnoliopsida</taxon>
        <taxon>eudicotyledons</taxon>
        <taxon>Gunneridae</taxon>
        <taxon>Pentapetalae</taxon>
        <taxon>rosids</taxon>
        <taxon>malvids</taxon>
        <taxon>Brassicales</taxon>
        <taxon>Brassicaceae</taxon>
        <taxon>Brassiceae</taxon>
        <taxon>Eruca</taxon>
    </lineage>
</organism>
<gene>
    <name evidence="4" type="ORF">ERUC_LOCUS29219</name>
</gene>
<evidence type="ECO:0000259" key="3">
    <source>
        <dbReference type="PROSITE" id="PS50157"/>
    </source>
</evidence>
<evidence type="ECO:0000256" key="2">
    <source>
        <dbReference type="SAM" id="MobiDB-lite"/>
    </source>
</evidence>
<protein>
    <recommendedName>
        <fullName evidence="3">C2H2-type domain-containing protein</fullName>
    </recommendedName>
</protein>
<dbReference type="PROSITE" id="PS00028">
    <property type="entry name" value="ZINC_FINGER_C2H2_1"/>
    <property type="match status" value="1"/>
</dbReference>
<keyword evidence="1" id="KW-0862">Zinc</keyword>